<evidence type="ECO:0000256" key="7">
    <source>
        <dbReference type="SAM" id="MobiDB-lite"/>
    </source>
</evidence>
<name>A0AAU8JRE7_9ACTN</name>
<dbReference type="InterPro" id="IPR005468">
    <property type="entry name" value="Avidin/str"/>
</dbReference>
<organism evidence="8">
    <name type="scientific">Kitasatospora camelliae</name>
    <dbReference type="NCBI Taxonomy" id="3156397"/>
    <lineage>
        <taxon>Bacteria</taxon>
        <taxon>Bacillati</taxon>
        <taxon>Actinomycetota</taxon>
        <taxon>Actinomycetes</taxon>
        <taxon>Kitasatosporales</taxon>
        <taxon>Streptomycetaceae</taxon>
        <taxon>Kitasatospora</taxon>
    </lineage>
</organism>
<dbReference type="PROSITE" id="PS51326">
    <property type="entry name" value="AVIDIN_2"/>
    <property type="match status" value="1"/>
</dbReference>
<evidence type="ECO:0000256" key="4">
    <source>
        <dbReference type="ARBA" id="ARBA00022729"/>
    </source>
</evidence>
<dbReference type="InterPro" id="IPR005469">
    <property type="entry name" value="Avidin"/>
</dbReference>
<keyword evidence="3" id="KW-0964">Secreted</keyword>
<protein>
    <submittedName>
        <fullName evidence="8">Avidin/streptavidin family protein</fullName>
    </submittedName>
</protein>
<dbReference type="Gene3D" id="2.40.128.30">
    <property type="entry name" value="Avidin-like"/>
    <property type="match status" value="1"/>
</dbReference>
<feature type="binding site" evidence="6">
    <location>
        <position position="105"/>
    </location>
    <ligand>
        <name>biotin</name>
        <dbReference type="ChEBI" id="CHEBI:57586"/>
    </ligand>
</feature>
<dbReference type="AlphaFoldDB" id="A0AAU8JRE7"/>
<evidence type="ECO:0000256" key="3">
    <source>
        <dbReference type="ARBA" id="ARBA00022525"/>
    </source>
</evidence>
<accession>A0AAU8JRE7</accession>
<feature type="region of interest" description="Disordered" evidence="7">
    <location>
        <begin position="117"/>
        <end position="138"/>
    </location>
</feature>
<dbReference type="InterPro" id="IPR051764">
    <property type="entry name" value="Avidin/Streptavidin-rel"/>
</dbReference>
<evidence type="ECO:0000256" key="2">
    <source>
        <dbReference type="ARBA" id="ARBA00006297"/>
    </source>
</evidence>
<comment type="subcellular location">
    <subcellularLocation>
        <location evidence="1">Secreted</location>
    </subcellularLocation>
</comment>
<feature type="binding site" evidence="6">
    <location>
        <position position="40"/>
    </location>
    <ligand>
        <name>biotin</name>
        <dbReference type="ChEBI" id="CHEBI:57586"/>
    </ligand>
</feature>
<comment type="similarity">
    <text evidence="2">Belongs to the avidin/streptavidin family.</text>
</comment>
<keyword evidence="5 6" id="KW-0092">Biotin</keyword>
<dbReference type="EMBL" id="CP159872">
    <property type="protein sequence ID" value="XCM78473.1"/>
    <property type="molecule type" value="Genomic_DNA"/>
</dbReference>
<dbReference type="KEGG" id="kcm:ABWK59_05810"/>
<feature type="binding site" evidence="6">
    <location>
        <position position="93"/>
    </location>
    <ligand>
        <name>biotin</name>
        <dbReference type="ChEBI" id="CHEBI:57586"/>
    </ligand>
</feature>
<evidence type="ECO:0000313" key="8">
    <source>
        <dbReference type="EMBL" id="XCM78473.1"/>
    </source>
</evidence>
<dbReference type="GO" id="GO:0005576">
    <property type="term" value="C:extracellular region"/>
    <property type="evidence" value="ECO:0007669"/>
    <property type="project" value="UniProtKB-SubCell"/>
</dbReference>
<feature type="binding site" evidence="6">
    <location>
        <position position="29"/>
    </location>
    <ligand>
        <name>biotin</name>
        <dbReference type="ChEBI" id="CHEBI:57586"/>
    </ligand>
</feature>
<keyword evidence="4" id="KW-0732">Signal</keyword>
<dbReference type="InterPro" id="IPR036896">
    <property type="entry name" value="Avidin-like_sf"/>
</dbReference>
<proteinExistence type="inferred from homology"/>
<feature type="binding site" evidence="6">
    <location>
        <position position="77"/>
    </location>
    <ligand>
        <name>biotin</name>
        <dbReference type="ChEBI" id="CHEBI:57586"/>
    </ligand>
</feature>
<dbReference type="GO" id="GO:0009374">
    <property type="term" value="F:biotin binding"/>
    <property type="evidence" value="ECO:0007669"/>
    <property type="project" value="InterPro"/>
</dbReference>
<evidence type="ECO:0000256" key="5">
    <source>
        <dbReference type="ARBA" id="ARBA00023267"/>
    </source>
</evidence>
<gene>
    <name evidence="8" type="ORF">ABWK59_05810</name>
</gene>
<feature type="compositionally biased region" description="Basic and acidic residues" evidence="7">
    <location>
        <begin position="117"/>
        <end position="129"/>
    </location>
</feature>
<evidence type="ECO:0000256" key="1">
    <source>
        <dbReference type="ARBA" id="ARBA00004613"/>
    </source>
</evidence>
<evidence type="ECO:0000256" key="6">
    <source>
        <dbReference type="PIRSR" id="PIRSR605468-50"/>
    </source>
</evidence>
<dbReference type="PANTHER" id="PTHR34399">
    <property type="entry name" value="AVIDIN-RELATED"/>
    <property type="match status" value="1"/>
</dbReference>
<dbReference type="Pfam" id="PF01382">
    <property type="entry name" value="Avidin"/>
    <property type="match status" value="1"/>
</dbReference>
<dbReference type="PANTHER" id="PTHR34399:SF6">
    <property type="entry name" value="AVIDIN-LIKE"/>
    <property type="match status" value="1"/>
</dbReference>
<sequence>MALSGDWYNEFGSHMHLTEDASGGITGSYVSAAGHAAGTYGVVGRSSAAPQAGQGTTVAWAVAWQNEGGNAGSVTSWSGQYHADGPERIFATWLLTRPTPLSDTWESTTVGQDVFTREAPDVQRVEAHRQTGRPSSHP</sequence>
<dbReference type="RefSeq" id="WP_354638392.1">
    <property type="nucleotide sequence ID" value="NZ_CP159872.1"/>
</dbReference>
<reference evidence="8" key="1">
    <citation type="submission" date="2024-06" db="EMBL/GenBank/DDBJ databases">
        <title>The genome sequences of Kitasatospora sp. strain HUAS MG31.</title>
        <authorList>
            <person name="Mo P."/>
        </authorList>
    </citation>
    <scope>NUCLEOTIDE SEQUENCE</scope>
    <source>
        <strain evidence="8">HUAS MG31</strain>
    </source>
</reference>
<dbReference type="SUPFAM" id="SSF50876">
    <property type="entry name" value="Avidin/streptavidin"/>
    <property type="match status" value="1"/>
</dbReference>
<dbReference type="PRINTS" id="PR00709">
    <property type="entry name" value="AVIDIN"/>
</dbReference>